<dbReference type="GO" id="GO:0004729">
    <property type="term" value="F:oxygen-dependent protoporphyrinogen oxidase activity"/>
    <property type="evidence" value="ECO:0007669"/>
    <property type="project" value="UniProtKB-EC"/>
</dbReference>
<evidence type="ECO:0000256" key="3">
    <source>
        <dbReference type="ARBA" id="ARBA00022827"/>
    </source>
</evidence>
<dbReference type="GeneID" id="72184469"/>
<evidence type="ECO:0000256" key="5">
    <source>
        <dbReference type="ARBA" id="ARBA00023133"/>
    </source>
</evidence>
<evidence type="ECO:0000256" key="6">
    <source>
        <dbReference type="ARBA" id="ARBA00023444"/>
    </source>
</evidence>
<dbReference type="EMBL" id="CP096659">
    <property type="protein sequence ID" value="UPV75364.1"/>
    <property type="molecule type" value="Genomic_DNA"/>
</dbReference>
<dbReference type="InterPro" id="IPR004572">
    <property type="entry name" value="Protoporphyrinogen_oxidase"/>
</dbReference>
<dbReference type="SUPFAM" id="SSF51905">
    <property type="entry name" value="FAD/NAD(P)-binding domain"/>
    <property type="match status" value="1"/>
</dbReference>
<evidence type="ECO:0000313" key="8">
    <source>
        <dbReference type="EMBL" id="UPV75364.1"/>
    </source>
</evidence>
<evidence type="ECO:0000256" key="1">
    <source>
        <dbReference type="ARBA" id="ARBA00001974"/>
    </source>
</evidence>
<dbReference type="Gene3D" id="3.90.660.20">
    <property type="entry name" value="Protoporphyrinogen oxidase, mitochondrial, domain 2"/>
    <property type="match status" value="1"/>
</dbReference>
<evidence type="ECO:0000256" key="4">
    <source>
        <dbReference type="ARBA" id="ARBA00023002"/>
    </source>
</evidence>
<proteinExistence type="predicted"/>
<dbReference type="Pfam" id="PF01593">
    <property type="entry name" value="Amino_oxidase"/>
    <property type="match status" value="1"/>
</dbReference>
<dbReference type="KEGG" id="halx:M0R89_04680"/>
<dbReference type="Gene3D" id="1.10.3110.10">
    <property type="entry name" value="protoporphyrinogen ix oxidase, domain 3"/>
    <property type="match status" value="1"/>
</dbReference>
<organism evidence="8 9">
    <name type="scientific">Halorussus limi</name>
    <dbReference type="NCBI Taxonomy" id="2938695"/>
    <lineage>
        <taxon>Archaea</taxon>
        <taxon>Methanobacteriati</taxon>
        <taxon>Methanobacteriota</taxon>
        <taxon>Stenosarchaea group</taxon>
        <taxon>Halobacteria</taxon>
        <taxon>Halobacteriales</taxon>
        <taxon>Haladaptataceae</taxon>
        <taxon>Halorussus</taxon>
    </lineage>
</organism>
<keyword evidence="5" id="KW-0350">Heme biosynthesis</keyword>
<dbReference type="InterPro" id="IPR036188">
    <property type="entry name" value="FAD/NAD-bd_sf"/>
</dbReference>
<feature type="domain" description="Amine oxidase" evidence="7">
    <location>
        <begin position="10"/>
        <end position="416"/>
    </location>
</feature>
<evidence type="ECO:0000259" key="7">
    <source>
        <dbReference type="Pfam" id="PF01593"/>
    </source>
</evidence>
<dbReference type="InterPro" id="IPR002937">
    <property type="entry name" value="Amino_oxidase"/>
</dbReference>
<dbReference type="SUPFAM" id="SSF54373">
    <property type="entry name" value="FAD-linked reductases, C-terminal domain"/>
    <property type="match status" value="1"/>
</dbReference>
<dbReference type="Gene3D" id="3.50.50.60">
    <property type="entry name" value="FAD/NAD(P)-binding domain"/>
    <property type="match status" value="1"/>
</dbReference>
<gene>
    <name evidence="8" type="primary">hemG</name>
    <name evidence="8" type="ORF">M0R89_04680</name>
</gene>
<dbReference type="NCBIfam" id="TIGR00562">
    <property type="entry name" value="proto_IX_ox"/>
    <property type="match status" value="1"/>
</dbReference>
<keyword evidence="2" id="KW-0285">Flavoprotein</keyword>
<dbReference type="PANTHER" id="PTHR42923:SF3">
    <property type="entry name" value="PROTOPORPHYRINOGEN OXIDASE"/>
    <property type="match status" value="1"/>
</dbReference>
<name>A0A8U0HXT6_9EURY</name>
<dbReference type="PANTHER" id="PTHR42923">
    <property type="entry name" value="PROTOPORPHYRINOGEN OXIDASE"/>
    <property type="match status" value="1"/>
</dbReference>
<comment type="cofactor">
    <cofactor evidence="1">
        <name>FAD</name>
        <dbReference type="ChEBI" id="CHEBI:57692"/>
    </cofactor>
</comment>
<keyword evidence="4 8" id="KW-0560">Oxidoreductase</keyword>
<keyword evidence="9" id="KW-1185">Reference proteome</keyword>
<sequence length="432" mass="46829">MSVGIVGGGITGLATHYYLRESGVESVVFEADDEPGGVVRSAEVEGRVLDFGPQRTRLTPSIRRLVESLGLDDELREASDPPLYVYRDEKLRLVPQSPREAVTTDLLSWRGKARALLEPLTGPAREGESVEAFLTRKFGSEVARYYFGPLYGGIYGSHPGEMPVEHSLAKALDGAGIEGSVLTSVARKVVSGREAPPIVSFDAGLQRLPEALAEAHRESVRLGTPVRGIRREGDRFTLETADGETTVDELVVTTPADVTADLLGDLAPESAAALRELNYNPQAVVHLRAETDLTGAGYQVQYDEEFRTLGATWNASLLDRDGVYTCYLGGSRNPELVERSDDELASVAAEEFEAITGHGARALSVRRLRRGMPAYDRSWAALDRVSAPEGIRLCTNYTSRAGIPGRIREAKATAETLARKESERETASTVTA</sequence>
<keyword evidence="3" id="KW-0274">FAD</keyword>
<dbReference type="EC" id="1.3.3.4" evidence="8"/>
<evidence type="ECO:0000256" key="2">
    <source>
        <dbReference type="ARBA" id="ARBA00022630"/>
    </source>
</evidence>
<protein>
    <submittedName>
        <fullName evidence="8">Protoporphyrinogen oxidase</fullName>
        <ecNumber evidence="8">1.3.3.4</ecNumber>
    </submittedName>
</protein>
<dbReference type="InterPro" id="IPR050464">
    <property type="entry name" value="Zeta_carotene_desat/Oxidored"/>
</dbReference>
<comment type="pathway">
    <text evidence="6">Porphyrin-containing compound metabolism.</text>
</comment>
<reference evidence="8 9" key="1">
    <citation type="submission" date="2022-04" db="EMBL/GenBank/DDBJ databases">
        <title>Diverse halophilic archaea isolated from saline environments.</title>
        <authorList>
            <person name="Cui H.-L."/>
        </authorList>
    </citation>
    <scope>NUCLEOTIDE SEQUENCE [LARGE SCALE GENOMIC DNA]</scope>
    <source>
        <strain evidence="8 9">XZYJT49</strain>
    </source>
</reference>
<dbReference type="Proteomes" id="UP000830729">
    <property type="component" value="Chromosome"/>
</dbReference>
<accession>A0A8U0HXT6</accession>
<dbReference type="RefSeq" id="WP_248651406.1">
    <property type="nucleotide sequence ID" value="NZ_CP096659.1"/>
</dbReference>
<dbReference type="AlphaFoldDB" id="A0A8U0HXT6"/>
<evidence type="ECO:0000313" key="9">
    <source>
        <dbReference type="Proteomes" id="UP000830729"/>
    </source>
</evidence>
<dbReference type="GO" id="GO:0006783">
    <property type="term" value="P:heme biosynthetic process"/>
    <property type="evidence" value="ECO:0007669"/>
    <property type="project" value="UniProtKB-KW"/>
</dbReference>